<proteinExistence type="predicted"/>
<dbReference type="AlphaFoldDB" id="M2QHD4"/>
<evidence type="ECO:0000313" key="1">
    <source>
        <dbReference type="EMBL" id="EMD31455.1"/>
    </source>
</evidence>
<sequence>MHVQELRSLVSTYRTGHWAASASASGVAQVEELIEQVVARHALKLALGLRFGSDEFDSFVYAAPLVGKLSPDSTSSIRMTRLAGAFTPDASPRCAAYTVDYTRGTRYPRA</sequence>
<organism evidence="1 2">
    <name type="scientific">Ceriporiopsis subvermispora (strain B)</name>
    <name type="common">White-rot fungus</name>
    <name type="synonym">Gelatoporia subvermispora</name>
    <dbReference type="NCBI Taxonomy" id="914234"/>
    <lineage>
        <taxon>Eukaryota</taxon>
        <taxon>Fungi</taxon>
        <taxon>Dikarya</taxon>
        <taxon>Basidiomycota</taxon>
        <taxon>Agaricomycotina</taxon>
        <taxon>Agaricomycetes</taxon>
        <taxon>Polyporales</taxon>
        <taxon>Gelatoporiaceae</taxon>
        <taxon>Gelatoporia</taxon>
    </lineage>
</organism>
<name>M2QHD4_CERS8</name>
<reference evidence="1 2" key="1">
    <citation type="journal article" date="2012" name="Proc. Natl. Acad. Sci. U.S.A.">
        <title>Comparative genomics of Ceriporiopsis subvermispora and Phanerochaete chrysosporium provide insight into selective ligninolysis.</title>
        <authorList>
            <person name="Fernandez-Fueyo E."/>
            <person name="Ruiz-Duenas F.J."/>
            <person name="Ferreira P."/>
            <person name="Floudas D."/>
            <person name="Hibbett D.S."/>
            <person name="Canessa P."/>
            <person name="Larrondo L.F."/>
            <person name="James T.Y."/>
            <person name="Seelenfreund D."/>
            <person name="Lobos S."/>
            <person name="Polanco R."/>
            <person name="Tello M."/>
            <person name="Honda Y."/>
            <person name="Watanabe T."/>
            <person name="Watanabe T."/>
            <person name="Ryu J.S."/>
            <person name="Kubicek C.P."/>
            <person name="Schmoll M."/>
            <person name="Gaskell J."/>
            <person name="Hammel K.E."/>
            <person name="St John F.J."/>
            <person name="Vanden Wymelenberg A."/>
            <person name="Sabat G."/>
            <person name="Splinter BonDurant S."/>
            <person name="Syed K."/>
            <person name="Yadav J.S."/>
            <person name="Doddapaneni H."/>
            <person name="Subramanian V."/>
            <person name="Lavin J.L."/>
            <person name="Oguiza J.A."/>
            <person name="Perez G."/>
            <person name="Pisabarro A.G."/>
            <person name="Ramirez L."/>
            <person name="Santoyo F."/>
            <person name="Master E."/>
            <person name="Coutinho P.M."/>
            <person name="Henrissat B."/>
            <person name="Lombard V."/>
            <person name="Magnuson J.K."/>
            <person name="Kuees U."/>
            <person name="Hori C."/>
            <person name="Igarashi K."/>
            <person name="Samejima M."/>
            <person name="Held B.W."/>
            <person name="Barry K.W."/>
            <person name="LaButti K.M."/>
            <person name="Lapidus A."/>
            <person name="Lindquist E.A."/>
            <person name="Lucas S.M."/>
            <person name="Riley R."/>
            <person name="Salamov A.A."/>
            <person name="Hoffmeister D."/>
            <person name="Schwenk D."/>
            <person name="Hadar Y."/>
            <person name="Yarden O."/>
            <person name="de Vries R.P."/>
            <person name="Wiebenga A."/>
            <person name="Stenlid J."/>
            <person name="Eastwood D."/>
            <person name="Grigoriev I.V."/>
            <person name="Berka R.M."/>
            <person name="Blanchette R.A."/>
            <person name="Kersten P."/>
            <person name="Martinez A.T."/>
            <person name="Vicuna R."/>
            <person name="Cullen D."/>
        </authorList>
    </citation>
    <scope>NUCLEOTIDE SEQUENCE [LARGE SCALE GENOMIC DNA]</scope>
    <source>
        <strain evidence="1 2">B</strain>
    </source>
</reference>
<keyword evidence="2" id="KW-1185">Reference proteome</keyword>
<protein>
    <submittedName>
        <fullName evidence="1">Uncharacterized protein</fullName>
    </submittedName>
</protein>
<dbReference type="Proteomes" id="UP000016930">
    <property type="component" value="Unassembled WGS sequence"/>
</dbReference>
<evidence type="ECO:0000313" key="2">
    <source>
        <dbReference type="Proteomes" id="UP000016930"/>
    </source>
</evidence>
<accession>M2QHD4</accession>
<dbReference type="EMBL" id="KB445818">
    <property type="protein sequence ID" value="EMD31455.1"/>
    <property type="molecule type" value="Genomic_DNA"/>
</dbReference>
<dbReference type="HOGENOM" id="CLU_2170767_0_0_1"/>
<gene>
    <name evidence="1" type="ORF">CERSUDRAFT_88985</name>
</gene>